<dbReference type="InterPro" id="IPR012132">
    <property type="entry name" value="GMC_OxRdtase"/>
</dbReference>
<dbReference type="SUPFAM" id="SSF51905">
    <property type="entry name" value="FAD/NAD(P)-binding domain"/>
    <property type="match status" value="1"/>
</dbReference>
<dbReference type="PANTHER" id="PTHR11552">
    <property type="entry name" value="GLUCOSE-METHANOL-CHOLINE GMC OXIDOREDUCTASE"/>
    <property type="match status" value="1"/>
</dbReference>
<name>W9XJS9_9EURO</name>
<dbReference type="InterPro" id="IPR000172">
    <property type="entry name" value="GMC_OxRdtase_N"/>
</dbReference>
<sequence>MQEVRLFACQSKIKIRLLMVEALASVLVLEFGPFDRSNTTLWPANAALSLNTADMFNITSAPEPALGGRTYAVLAGAVPGGGTTVNGMELDRASAADYDSWELLGNPGWGWQGMFPYFKKARHEPHIPAAADRTIEAKYNYTWDESAYGNGPLQASFPDFEYPDNYPFFDAFAELDVPFIREHAAGQAVGYFWTPASLDPKKKTRSSSLNAYYDPVSSRPNLELLARHQVTEVLFKDTSLEAVGVKAVDRATGREVQFKANKEVILAAGAVHTPQILQLSGIGPKEVLQASGVTVKLDFPAVGSNFQDHPVAYLNWNVSNSFPYPGILSVNATFYNESLALYLNHLTGPFTKAQANSVGFLSLETLTDQASSLLADLSAQDAASYLPPVYNSSQELLAGFTAQRKILVNQLGAGSVGVLELPFNGGGSLPNALEKPLSRGTVYLNASNPTGEPVVTHYAFQNPFDKSQLHAMVQFTRRLMSTDALASLNPVETLPGPQYQTLDEIFNALASTSLGPTFAHPSGSCPMMPRKYGGVVAPDLLVYGTRKLSIIDSSILPIIPAAHLQASLYAVAEKAADVIKKRN</sequence>
<dbReference type="STRING" id="1182542.W9XJS9"/>
<dbReference type="Proteomes" id="UP000019478">
    <property type="component" value="Unassembled WGS sequence"/>
</dbReference>
<evidence type="ECO:0000313" key="6">
    <source>
        <dbReference type="Proteomes" id="UP000019478"/>
    </source>
</evidence>
<accession>W9XJS9</accession>
<dbReference type="GO" id="GO:0044550">
    <property type="term" value="P:secondary metabolite biosynthetic process"/>
    <property type="evidence" value="ECO:0007669"/>
    <property type="project" value="TreeGrafter"/>
</dbReference>
<feature type="domain" description="Glucose-methanol-choline oxidoreductase N-terminal" evidence="4">
    <location>
        <begin position="269"/>
        <end position="283"/>
    </location>
</feature>
<dbReference type="Pfam" id="PF05199">
    <property type="entry name" value="GMC_oxred_C"/>
    <property type="match status" value="1"/>
</dbReference>
<dbReference type="OrthoDB" id="269227at2759"/>
<dbReference type="eggNOG" id="KOG1238">
    <property type="taxonomic scope" value="Eukaryota"/>
</dbReference>
<feature type="binding site" evidence="3">
    <location>
        <position position="78"/>
    </location>
    <ligand>
        <name>FAD</name>
        <dbReference type="ChEBI" id="CHEBI:57692"/>
    </ligand>
</feature>
<gene>
    <name evidence="5" type="ORF">A1O3_07051</name>
</gene>
<comment type="similarity">
    <text evidence="1">Belongs to the GMC oxidoreductase family.</text>
</comment>
<dbReference type="PIRSF" id="PIRSF000137">
    <property type="entry name" value="Alcohol_oxidase"/>
    <property type="match status" value="1"/>
</dbReference>
<dbReference type="EMBL" id="AMGY01000006">
    <property type="protein sequence ID" value="EXJ80767.1"/>
    <property type="molecule type" value="Genomic_DNA"/>
</dbReference>
<dbReference type="PROSITE" id="PS00624">
    <property type="entry name" value="GMC_OXRED_2"/>
    <property type="match status" value="1"/>
</dbReference>
<feature type="binding site" evidence="3">
    <location>
        <position position="230"/>
    </location>
    <ligand>
        <name>FAD</name>
        <dbReference type="ChEBI" id="CHEBI:57692"/>
    </ligand>
</feature>
<dbReference type="Gene3D" id="3.30.560.10">
    <property type="entry name" value="Glucose Oxidase, domain 3"/>
    <property type="match status" value="1"/>
</dbReference>
<evidence type="ECO:0000256" key="3">
    <source>
        <dbReference type="PIRSR" id="PIRSR000137-2"/>
    </source>
</evidence>
<dbReference type="RefSeq" id="XP_007735355.1">
    <property type="nucleotide sequence ID" value="XM_007737165.1"/>
</dbReference>
<protein>
    <recommendedName>
        <fullName evidence="4">Glucose-methanol-choline oxidoreductase N-terminal domain-containing protein</fullName>
    </recommendedName>
</protein>
<dbReference type="PANTHER" id="PTHR11552:SF115">
    <property type="entry name" value="DEHYDROGENASE XPTC-RELATED"/>
    <property type="match status" value="1"/>
</dbReference>
<comment type="cofactor">
    <cofactor evidence="3">
        <name>FAD</name>
        <dbReference type="ChEBI" id="CHEBI:57692"/>
    </cofactor>
</comment>
<comment type="caution">
    <text evidence="5">The sequence shown here is derived from an EMBL/GenBank/DDBJ whole genome shotgun (WGS) entry which is preliminary data.</text>
</comment>
<evidence type="ECO:0000313" key="5">
    <source>
        <dbReference type="EMBL" id="EXJ80767.1"/>
    </source>
</evidence>
<dbReference type="AlphaFoldDB" id="W9XJS9"/>
<evidence type="ECO:0000256" key="2">
    <source>
        <dbReference type="PIRSR" id="PIRSR000137-1"/>
    </source>
</evidence>
<feature type="active site" description="Proton donor" evidence="2">
    <location>
        <position position="520"/>
    </location>
</feature>
<dbReference type="HOGENOM" id="CLU_002865_6_1_1"/>
<feature type="active site" description="Proton acceptor" evidence="2">
    <location>
        <position position="563"/>
    </location>
</feature>
<keyword evidence="3" id="KW-0285">Flavoprotein</keyword>
<keyword evidence="3" id="KW-0274">FAD</keyword>
<dbReference type="Gene3D" id="3.50.50.60">
    <property type="entry name" value="FAD/NAD(P)-binding domain"/>
    <property type="match status" value="1"/>
</dbReference>
<proteinExistence type="inferred from homology"/>
<dbReference type="SUPFAM" id="SSF54373">
    <property type="entry name" value="FAD-linked reductases, C-terminal domain"/>
    <property type="match status" value="1"/>
</dbReference>
<dbReference type="InterPro" id="IPR036188">
    <property type="entry name" value="FAD/NAD-bd_sf"/>
</dbReference>
<reference evidence="5 6" key="1">
    <citation type="submission" date="2013-03" db="EMBL/GenBank/DDBJ databases">
        <title>The Genome Sequence of Capronia epimyces CBS 606.96.</title>
        <authorList>
            <consortium name="The Broad Institute Genomics Platform"/>
            <person name="Cuomo C."/>
            <person name="de Hoog S."/>
            <person name="Gorbushina A."/>
            <person name="Walker B."/>
            <person name="Young S.K."/>
            <person name="Zeng Q."/>
            <person name="Gargeya S."/>
            <person name="Fitzgerald M."/>
            <person name="Haas B."/>
            <person name="Abouelleil A."/>
            <person name="Allen A.W."/>
            <person name="Alvarado L."/>
            <person name="Arachchi H.M."/>
            <person name="Berlin A.M."/>
            <person name="Chapman S.B."/>
            <person name="Gainer-Dewar J."/>
            <person name="Goldberg J."/>
            <person name="Griggs A."/>
            <person name="Gujja S."/>
            <person name="Hansen M."/>
            <person name="Howarth C."/>
            <person name="Imamovic A."/>
            <person name="Ireland A."/>
            <person name="Larimer J."/>
            <person name="McCowan C."/>
            <person name="Murphy C."/>
            <person name="Pearson M."/>
            <person name="Poon T.W."/>
            <person name="Priest M."/>
            <person name="Roberts A."/>
            <person name="Saif S."/>
            <person name="Shea T."/>
            <person name="Sisk P."/>
            <person name="Sykes S."/>
            <person name="Wortman J."/>
            <person name="Nusbaum C."/>
            <person name="Birren B."/>
        </authorList>
    </citation>
    <scope>NUCLEOTIDE SEQUENCE [LARGE SCALE GENOMIC DNA]</scope>
    <source>
        <strain evidence="5 6">CBS 606.96</strain>
    </source>
</reference>
<evidence type="ECO:0000259" key="4">
    <source>
        <dbReference type="PROSITE" id="PS00624"/>
    </source>
</evidence>
<evidence type="ECO:0000256" key="1">
    <source>
        <dbReference type="ARBA" id="ARBA00010790"/>
    </source>
</evidence>
<dbReference type="Pfam" id="PF00732">
    <property type="entry name" value="GMC_oxred_N"/>
    <property type="match status" value="1"/>
</dbReference>
<dbReference type="GeneID" id="19171155"/>
<keyword evidence="6" id="KW-1185">Reference proteome</keyword>
<organism evidence="5 6">
    <name type="scientific">Capronia epimyces CBS 606.96</name>
    <dbReference type="NCBI Taxonomy" id="1182542"/>
    <lineage>
        <taxon>Eukaryota</taxon>
        <taxon>Fungi</taxon>
        <taxon>Dikarya</taxon>
        <taxon>Ascomycota</taxon>
        <taxon>Pezizomycotina</taxon>
        <taxon>Eurotiomycetes</taxon>
        <taxon>Chaetothyriomycetidae</taxon>
        <taxon>Chaetothyriales</taxon>
        <taxon>Herpotrichiellaceae</taxon>
        <taxon>Capronia</taxon>
    </lineage>
</organism>
<dbReference type="GO" id="GO:0016614">
    <property type="term" value="F:oxidoreductase activity, acting on CH-OH group of donors"/>
    <property type="evidence" value="ECO:0007669"/>
    <property type="project" value="InterPro"/>
</dbReference>
<dbReference type="InterPro" id="IPR007867">
    <property type="entry name" value="GMC_OxRtase_C"/>
</dbReference>
<dbReference type="GO" id="GO:0050660">
    <property type="term" value="F:flavin adenine dinucleotide binding"/>
    <property type="evidence" value="ECO:0007669"/>
    <property type="project" value="InterPro"/>
</dbReference>